<protein>
    <submittedName>
        <fullName evidence="1">Uncharacterized protein</fullName>
    </submittedName>
</protein>
<dbReference type="AlphaFoldDB" id="A0A4Y2JYB0"/>
<organism evidence="1 2">
    <name type="scientific">Araneus ventricosus</name>
    <name type="common">Orbweaver spider</name>
    <name type="synonym">Epeira ventricosa</name>
    <dbReference type="NCBI Taxonomy" id="182803"/>
    <lineage>
        <taxon>Eukaryota</taxon>
        <taxon>Metazoa</taxon>
        <taxon>Ecdysozoa</taxon>
        <taxon>Arthropoda</taxon>
        <taxon>Chelicerata</taxon>
        <taxon>Arachnida</taxon>
        <taxon>Araneae</taxon>
        <taxon>Araneomorphae</taxon>
        <taxon>Entelegynae</taxon>
        <taxon>Araneoidea</taxon>
        <taxon>Araneidae</taxon>
        <taxon>Araneus</taxon>
    </lineage>
</organism>
<evidence type="ECO:0000313" key="1">
    <source>
        <dbReference type="EMBL" id="GBM94488.1"/>
    </source>
</evidence>
<keyword evidence="2" id="KW-1185">Reference proteome</keyword>
<name>A0A4Y2JYB0_ARAVE</name>
<reference evidence="1 2" key="1">
    <citation type="journal article" date="2019" name="Sci. Rep.">
        <title>Orb-weaving spider Araneus ventricosus genome elucidates the spidroin gene catalogue.</title>
        <authorList>
            <person name="Kono N."/>
            <person name="Nakamura H."/>
            <person name="Ohtoshi R."/>
            <person name="Moran D.A.P."/>
            <person name="Shinohara A."/>
            <person name="Yoshida Y."/>
            <person name="Fujiwara M."/>
            <person name="Mori M."/>
            <person name="Tomita M."/>
            <person name="Arakawa K."/>
        </authorList>
    </citation>
    <scope>NUCLEOTIDE SEQUENCE [LARGE SCALE GENOMIC DNA]</scope>
</reference>
<dbReference type="EMBL" id="BGPR01003975">
    <property type="protein sequence ID" value="GBM94488.1"/>
    <property type="molecule type" value="Genomic_DNA"/>
</dbReference>
<proteinExistence type="predicted"/>
<gene>
    <name evidence="1" type="ORF">AVEN_219788_1</name>
</gene>
<accession>A0A4Y2JYB0</accession>
<comment type="caution">
    <text evidence="1">The sequence shown here is derived from an EMBL/GenBank/DDBJ whole genome shotgun (WGS) entry which is preliminary data.</text>
</comment>
<evidence type="ECO:0000313" key="2">
    <source>
        <dbReference type="Proteomes" id="UP000499080"/>
    </source>
</evidence>
<dbReference type="Proteomes" id="UP000499080">
    <property type="component" value="Unassembled WGS sequence"/>
</dbReference>
<sequence>MGLDAPHQASSLRNQRRIQHLSPLLQCISCTCKKVARMHVDTGKAGLHCSTSQTWHWIVLRKSDASHFLDKGLRNAPASPQLTWLMNNWSVNALNYA</sequence>